<comment type="subcellular location">
    <subcellularLocation>
        <location evidence="1">Membrane</location>
        <topology evidence="1">Lipid-anchor</topology>
    </subcellularLocation>
</comment>
<accession>A0A926KVA2</accession>
<evidence type="ECO:0000313" key="11">
    <source>
        <dbReference type="Proteomes" id="UP000650466"/>
    </source>
</evidence>
<dbReference type="PANTHER" id="PTHR35789:SF1">
    <property type="entry name" value="SPORE GERMINATION PROTEIN B3"/>
    <property type="match status" value="1"/>
</dbReference>
<dbReference type="GO" id="GO:0009847">
    <property type="term" value="P:spore germination"/>
    <property type="evidence" value="ECO:0007669"/>
    <property type="project" value="InterPro"/>
</dbReference>
<organism evidence="10 11">
    <name type="scientific">Paenibacillus sedimenti</name>
    <dbReference type="NCBI Taxonomy" id="2770274"/>
    <lineage>
        <taxon>Bacteria</taxon>
        <taxon>Bacillati</taxon>
        <taxon>Bacillota</taxon>
        <taxon>Bacilli</taxon>
        <taxon>Bacillales</taxon>
        <taxon>Paenibacillaceae</taxon>
        <taxon>Paenibacillus</taxon>
    </lineage>
</organism>
<dbReference type="NCBIfam" id="TIGR02887">
    <property type="entry name" value="spore_ger_x_C"/>
    <property type="match status" value="1"/>
</dbReference>
<keyword evidence="7" id="KW-0449">Lipoprotein</keyword>
<protein>
    <submittedName>
        <fullName evidence="10">Ger(X)C family spore germination protein</fullName>
    </submittedName>
</protein>
<dbReference type="InterPro" id="IPR046953">
    <property type="entry name" value="Spore_GerAC-like_C"/>
</dbReference>
<keyword evidence="6" id="KW-0564">Palmitate</keyword>
<evidence type="ECO:0000256" key="2">
    <source>
        <dbReference type="ARBA" id="ARBA00007886"/>
    </source>
</evidence>
<feature type="domain" description="Spore germination protein N-terminal" evidence="9">
    <location>
        <begin position="23"/>
        <end position="198"/>
    </location>
</feature>
<evidence type="ECO:0000256" key="1">
    <source>
        <dbReference type="ARBA" id="ARBA00004635"/>
    </source>
</evidence>
<evidence type="ECO:0000256" key="4">
    <source>
        <dbReference type="ARBA" id="ARBA00022729"/>
    </source>
</evidence>
<dbReference type="InterPro" id="IPR038501">
    <property type="entry name" value="Spore_GerAC_C_sf"/>
</dbReference>
<evidence type="ECO:0000313" key="10">
    <source>
        <dbReference type="EMBL" id="MBD0383526.1"/>
    </source>
</evidence>
<gene>
    <name evidence="10" type="ORF">ICC18_25815</name>
</gene>
<dbReference type="Pfam" id="PF25198">
    <property type="entry name" value="Spore_GerAC_N"/>
    <property type="match status" value="1"/>
</dbReference>
<evidence type="ECO:0000256" key="7">
    <source>
        <dbReference type="ARBA" id="ARBA00023288"/>
    </source>
</evidence>
<name>A0A926KVA2_9BACL</name>
<keyword evidence="5" id="KW-0472">Membrane</keyword>
<keyword evidence="3" id="KW-0309">Germination</keyword>
<dbReference type="Proteomes" id="UP000650466">
    <property type="component" value="Unassembled WGS sequence"/>
</dbReference>
<dbReference type="RefSeq" id="WP_188177305.1">
    <property type="nucleotide sequence ID" value="NZ_JACVVD010000011.1"/>
</dbReference>
<evidence type="ECO:0000256" key="3">
    <source>
        <dbReference type="ARBA" id="ARBA00022544"/>
    </source>
</evidence>
<comment type="caution">
    <text evidence="10">The sequence shown here is derived from an EMBL/GenBank/DDBJ whole genome shotgun (WGS) entry which is preliminary data.</text>
</comment>
<evidence type="ECO:0000259" key="8">
    <source>
        <dbReference type="Pfam" id="PF05504"/>
    </source>
</evidence>
<proteinExistence type="inferred from homology"/>
<reference evidence="10" key="1">
    <citation type="submission" date="2020-09" db="EMBL/GenBank/DDBJ databases">
        <title>Draft Genome Sequence of Paenibacillus sp. WST5.</title>
        <authorList>
            <person name="Bao Z."/>
        </authorList>
    </citation>
    <scope>NUCLEOTIDE SEQUENCE</scope>
    <source>
        <strain evidence="10">WST5</strain>
    </source>
</reference>
<dbReference type="InterPro" id="IPR057336">
    <property type="entry name" value="GerAC_N"/>
</dbReference>
<evidence type="ECO:0000259" key="9">
    <source>
        <dbReference type="Pfam" id="PF25198"/>
    </source>
</evidence>
<feature type="domain" description="Spore germination GerAC-like C-terminal" evidence="8">
    <location>
        <begin position="224"/>
        <end position="391"/>
    </location>
</feature>
<dbReference type="EMBL" id="JACVVD010000011">
    <property type="protein sequence ID" value="MBD0383526.1"/>
    <property type="molecule type" value="Genomic_DNA"/>
</dbReference>
<dbReference type="PANTHER" id="PTHR35789">
    <property type="entry name" value="SPORE GERMINATION PROTEIN B3"/>
    <property type="match status" value="1"/>
</dbReference>
<evidence type="ECO:0000256" key="5">
    <source>
        <dbReference type="ARBA" id="ARBA00023136"/>
    </source>
</evidence>
<evidence type="ECO:0000256" key="6">
    <source>
        <dbReference type="ARBA" id="ARBA00023139"/>
    </source>
</evidence>
<keyword evidence="11" id="KW-1185">Reference proteome</keyword>
<comment type="similarity">
    <text evidence="2">Belongs to the GerABKC lipoprotein family.</text>
</comment>
<dbReference type="Pfam" id="PF05504">
    <property type="entry name" value="Spore_GerAC"/>
    <property type="match status" value="1"/>
</dbReference>
<dbReference type="GO" id="GO:0016020">
    <property type="term" value="C:membrane"/>
    <property type="evidence" value="ECO:0007669"/>
    <property type="project" value="UniProtKB-SubCell"/>
</dbReference>
<dbReference type="InterPro" id="IPR008844">
    <property type="entry name" value="Spore_GerAC-like"/>
</dbReference>
<sequence length="405" mass="45450">MKRRLILLLIAIMLLLESGCSNKIELNRLGIISAIAFDMDESNQWVLTFQIIIPKSSQSKAGGGGSQSPVTVFSSKGKTILEAIQKSELEAPRHLFFSHTRVIIISQRVAKYGVNPILDAFLRSYESRENTNVLISEVDAKRVLEVLTPLENIPGNALSNLLSGQGNRQTNLVQSKLHEFISTMTNPSASATLPEIKIMGEQQGQVSLDALNETRSSAVLKLDRVAVFKQDKFAGWLNRKESLGIPWITNRLKQTTIVFSCEGESSREQLSSFLIEKSRTKLKPSISNGNLFMSVDINAQGNLIETACNLNLKHKSEALTKLEKYIQEQIRNDVENSFQAVKKMKADTLGFGDAFHKSFPREWKTLSQNWENEFTKIRMDINVKVTIRRTGMIDDSFSRISGKKE</sequence>
<dbReference type="Gene3D" id="6.20.190.10">
    <property type="entry name" value="Nutrient germinant receptor protein C, domain 1"/>
    <property type="match status" value="1"/>
</dbReference>
<keyword evidence="4" id="KW-0732">Signal</keyword>
<dbReference type="AlphaFoldDB" id="A0A926KVA2"/>
<dbReference type="Gene3D" id="3.30.300.210">
    <property type="entry name" value="Nutrient germinant receptor protein C, domain 3"/>
    <property type="match status" value="1"/>
</dbReference>